<feature type="region of interest" description="Disordered" evidence="1">
    <location>
        <begin position="584"/>
        <end position="653"/>
    </location>
</feature>
<name>A0A8S0XNF0_CYCAE</name>
<feature type="transmembrane region" description="Helical" evidence="2">
    <location>
        <begin position="257"/>
        <end position="282"/>
    </location>
</feature>
<keyword evidence="2" id="KW-1133">Transmembrane helix</keyword>
<feature type="transmembrane region" description="Helical" evidence="2">
    <location>
        <begin position="199"/>
        <end position="221"/>
    </location>
</feature>
<feature type="compositionally biased region" description="Low complexity" evidence="1">
    <location>
        <begin position="349"/>
        <end position="358"/>
    </location>
</feature>
<organism evidence="3 4">
    <name type="scientific">Cyclocybe aegerita</name>
    <name type="common">Black poplar mushroom</name>
    <name type="synonym">Agrocybe aegerita</name>
    <dbReference type="NCBI Taxonomy" id="1973307"/>
    <lineage>
        <taxon>Eukaryota</taxon>
        <taxon>Fungi</taxon>
        <taxon>Dikarya</taxon>
        <taxon>Basidiomycota</taxon>
        <taxon>Agaricomycotina</taxon>
        <taxon>Agaricomycetes</taxon>
        <taxon>Agaricomycetidae</taxon>
        <taxon>Agaricales</taxon>
        <taxon>Agaricineae</taxon>
        <taxon>Bolbitiaceae</taxon>
        <taxon>Cyclocybe</taxon>
    </lineage>
</organism>
<accession>A0A8S0XNF0</accession>
<feature type="transmembrane region" description="Helical" evidence="2">
    <location>
        <begin position="123"/>
        <end position="146"/>
    </location>
</feature>
<keyword evidence="2" id="KW-0472">Membrane</keyword>
<feature type="region of interest" description="Disordered" evidence="1">
    <location>
        <begin position="1"/>
        <end position="24"/>
    </location>
</feature>
<protein>
    <submittedName>
        <fullName evidence="3">Uncharacterized protein</fullName>
    </submittedName>
</protein>
<keyword evidence="4" id="KW-1185">Reference proteome</keyword>
<feature type="region of interest" description="Disordered" evidence="1">
    <location>
        <begin position="325"/>
        <end position="385"/>
    </location>
</feature>
<feature type="compositionally biased region" description="Polar residues" evidence="1">
    <location>
        <begin position="325"/>
        <end position="339"/>
    </location>
</feature>
<keyword evidence="2" id="KW-0812">Transmembrane</keyword>
<dbReference type="OrthoDB" id="3222669at2759"/>
<feature type="compositionally biased region" description="Basic and acidic residues" evidence="1">
    <location>
        <begin position="439"/>
        <end position="448"/>
    </location>
</feature>
<feature type="compositionally biased region" description="Polar residues" evidence="1">
    <location>
        <begin position="362"/>
        <end position="379"/>
    </location>
</feature>
<dbReference type="Proteomes" id="UP000467700">
    <property type="component" value="Unassembled WGS sequence"/>
</dbReference>
<comment type="caution">
    <text evidence="3">The sequence shown here is derived from an EMBL/GenBank/DDBJ whole genome shotgun (WGS) entry which is preliminary data.</text>
</comment>
<dbReference type="EMBL" id="CACVBS010000057">
    <property type="protein sequence ID" value="CAA7266873.1"/>
    <property type="molecule type" value="Genomic_DNA"/>
</dbReference>
<reference evidence="3 4" key="1">
    <citation type="submission" date="2020-01" db="EMBL/GenBank/DDBJ databases">
        <authorList>
            <person name="Gupta K D."/>
        </authorList>
    </citation>
    <scope>NUCLEOTIDE SEQUENCE [LARGE SCALE GENOMIC DNA]</scope>
</reference>
<evidence type="ECO:0000313" key="4">
    <source>
        <dbReference type="Proteomes" id="UP000467700"/>
    </source>
</evidence>
<evidence type="ECO:0000256" key="2">
    <source>
        <dbReference type="SAM" id="Phobius"/>
    </source>
</evidence>
<feature type="compositionally biased region" description="Basic and acidic residues" evidence="1">
    <location>
        <begin position="411"/>
        <end position="422"/>
    </location>
</feature>
<sequence length="653" mass="72697">MSMTYAQVTTHASEPSDPPSTLVHSRNLSNVSSATLHTSTTLHSQPYEPLLRPITPTPASGDFYDVASHQSRASDRILSLPRWSQSNVMSRNPSNEPEKKGSSSYVDTIPRIRARRIRWSKRLLETVMVIWAIYSTARYLLAFMIYDSTTGQAFALVMGVCTGLSFAFTSCAVILSFAQNSLVIHGFSVRALISLQSTLQYLASCCFLAPTIANFVLIFVWKKTSDLELQTRHRCRLDVDLIWSTTSSLCNHKTYKWASWITLSALRIVLTLIIIIVFHLIASSQQFMPVRRISKLDYAKSKKSHTRLESCQTPLMPYLHRDPNVQQQASDSTLSGKSSPRNRLRPTRSRSSGLSEEGLQSEAPSYNNENFLPMNSSQPEPDRELGGFVDRFRHLISQITRETEEGLAFARSDDSSSSRNTRESPPPRSSPSSSEIDVENAHRHPDFHYDDDDDFYTSSSPRAVPSGNYHQLYPEDEQIHMMNGIVRRMPTIQSLGSREMRSSMGASSTHTNRDRAPTRNTVISWTGTDLSIGSEPARSRPNSLTAQAELLAGMFGKMHASEIGELLRRENTVRMVDSGSLSIPDDISEALPEYDSTTSGTSGSKATTDSFHTASSGGTQNSMTRALKDAVRSPMELPAHLQVAQGEDEEPER</sequence>
<feature type="compositionally biased region" description="Low complexity" evidence="1">
    <location>
        <begin position="595"/>
        <end position="610"/>
    </location>
</feature>
<feature type="compositionally biased region" description="Polar residues" evidence="1">
    <location>
        <begin position="611"/>
        <end position="624"/>
    </location>
</feature>
<gene>
    <name evidence="3" type="ORF">AAE3_LOCUS9082</name>
</gene>
<dbReference type="AlphaFoldDB" id="A0A8S0XNF0"/>
<evidence type="ECO:0000313" key="3">
    <source>
        <dbReference type="EMBL" id="CAA7266873.1"/>
    </source>
</evidence>
<proteinExistence type="predicted"/>
<feature type="region of interest" description="Disordered" evidence="1">
    <location>
        <begin position="404"/>
        <end position="469"/>
    </location>
</feature>
<feature type="compositionally biased region" description="Polar residues" evidence="1">
    <location>
        <begin position="1"/>
        <end position="13"/>
    </location>
</feature>
<evidence type="ECO:0000256" key="1">
    <source>
        <dbReference type="SAM" id="MobiDB-lite"/>
    </source>
</evidence>
<feature type="transmembrane region" description="Helical" evidence="2">
    <location>
        <begin position="152"/>
        <end position="178"/>
    </location>
</feature>